<comment type="caution">
    <text evidence="1">The sequence shown here is derived from an EMBL/GenBank/DDBJ whole genome shotgun (WGS) entry which is preliminary data.</text>
</comment>
<reference evidence="1" key="1">
    <citation type="submission" date="2021-02" db="EMBL/GenBank/DDBJ databases">
        <authorList>
            <person name="Dougan E. K."/>
            <person name="Rhodes N."/>
            <person name="Thang M."/>
            <person name="Chan C."/>
        </authorList>
    </citation>
    <scope>NUCLEOTIDE SEQUENCE</scope>
</reference>
<dbReference type="AlphaFoldDB" id="A0A812N8C2"/>
<proteinExistence type="predicted"/>
<name>A0A812N8C2_9DINO</name>
<organism evidence="1 2">
    <name type="scientific">Symbiodinium natans</name>
    <dbReference type="NCBI Taxonomy" id="878477"/>
    <lineage>
        <taxon>Eukaryota</taxon>
        <taxon>Sar</taxon>
        <taxon>Alveolata</taxon>
        <taxon>Dinophyceae</taxon>
        <taxon>Suessiales</taxon>
        <taxon>Symbiodiniaceae</taxon>
        <taxon>Symbiodinium</taxon>
    </lineage>
</organism>
<accession>A0A812N8C2</accession>
<dbReference type="EMBL" id="CAJNDS010002001">
    <property type="protein sequence ID" value="CAE7294405.1"/>
    <property type="molecule type" value="Genomic_DNA"/>
</dbReference>
<protein>
    <submittedName>
        <fullName evidence="1">Uncharacterized protein</fullName>
    </submittedName>
</protein>
<sequence>MLAVSSDDLPREQIIKLFEKHLHSQSKALGSHLQPRIYCFIPDNSVVLQHAFNQSHAKEDINMRSPTYAAYAFCRSDHLRRDWGNATVGSWGRGIFGMPCGVNEGDGDSQGA</sequence>
<gene>
    <name evidence="1" type="ORF">SNAT2548_LOCUS15504</name>
</gene>
<dbReference type="Proteomes" id="UP000604046">
    <property type="component" value="Unassembled WGS sequence"/>
</dbReference>
<evidence type="ECO:0000313" key="2">
    <source>
        <dbReference type="Proteomes" id="UP000604046"/>
    </source>
</evidence>
<evidence type="ECO:0000313" key="1">
    <source>
        <dbReference type="EMBL" id="CAE7294405.1"/>
    </source>
</evidence>
<keyword evidence="2" id="KW-1185">Reference proteome</keyword>